<evidence type="ECO:0000313" key="5">
    <source>
        <dbReference type="EMBL" id="CAB0037201.1"/>
    </source>
</evidence>
<dbReference type="GO" id="GO:0006364">
    <property type="term" value="P:rRNA processing"/>
    <property type="evidence" value="ECO:0007669"/>
    <property type="project" value="TreeGrafter"/>
</dbReference>
<dbReference type="EMBL" id="CADCXV010000847">
    <property type="protein sequence ID" value="CAB0037201.1"/>
    <property type="molecule type" value="Genomic_DNA"/>
</dbReference>
<dbReference type="InterPro" id="IPR036322">
    <property type="entry name" value="WD40_repeat_dom_sf"/>
</dbReference>
<evidence type="ECO:0000256" key="1">
    <source>
        <dbReference type="ARBA" id="ARBA00022574"/>
    </source>
</evidence>
<dbReference type="InterPro" id="IPR015943">
    <property type="entry name" value="WD40/YVTN_repeat-like_dom_sf"/>
</dbReference>
<dbReference type="PANTHER" id="PTHR18763">
    <property type="entry name" value="WD-REPEAT PROTEIN 18"/>
    <property type="match status" value="1"/>
</dbReference>
<organism evidence="5 6">
    <name type="scientific">Trichogramma brassicae</name>
    <dbReference type="NCBI Taxonomy" id="86971"/>
    <lineage>
        <taxon>Eukaryota</taxon>
        <taxon>Metazoa</taxon>
        <taxon>Ecdysozoa</taxon>
        <taxon>Arthropoda</taxon>
        <taxon>Hexapoda</taxon>
        <taxon>Insecta</taxon>
        <taxon>Pterygota</taxon>
        <taxon>Neoptera</taxon>
        <taxon>Endopterygota</taxon>
        <taxon>Hymenoptera</taxon>
        <taxon>Apocrita</taxon>
        <taxon>Proctotrupomorpha</taxon>
        <taxon>Chalcidoidea</taxon>
        <taxon>Trichogrammatidae</taxon>
        <taxon>Trichogramma</taxon>
    </lineage>
</organism>
<keyword evidence="6" id="KW-1185">Reference proteome</keyword>
<dbReference type="PANTHER" id="PTHR18763:SF0">
    <property type="entry name" value="WD REPEAT-CONTAINING PROTEIN 18"/>
    <property type="match status" value="1"/>
</dbReference>
<dbReference type="GO" id="GO:0006261">
    <property type="term" value="P:DNA-templated DNA replication"/>
    <property type="evidence" value="ECO:0007669"/>
    <property type="project" value="TreeGrafter"/>
</dbReference>
<accession>A0A6H5INL4</accession>
<protein>
    <submittedName>
        <fullName evidence="5">Uncharacterized protein</fullName>
    </submittedName>
</protein>
<dbReference type="InterPro" id="IPR045227">
    <property type="entry name" value="WDR18/Ipi3/RID3"/>
</dbReference>
<gene>
    <name evidence="5" type="ORF">TBRA_LOCUS9038</name>
</gene>
<dbReference type="OrthoDB" id="756370at2759"/>
<proteinExistence type="predicted"/>
<dbReference type="GO" id="GO:0120330">
    <property type="term" value="C:rixosome complex"/>
    <property type="evidence" value="ECO:0007669"/>
    <property type="project" value="TreeGrafter"/>
</dbReference>
<sequence>MTSITDRCSSELILTSDCSGKNCSANLWDPVTGSLRHQYRAADRSHTGALGQASLQTLRDSYVIGADVQKSLLYAWPVNSQLMVPNTRYVTPGRVTALAASPDGAVIVAAIGDTICVWSTCNGELVRSFTKHYQPVTRLVFNADGTCFASGGEDGLIFVWLLSRVANEADFEPLSEFNYHSKTITDLHFGKLNASNRLYSVSLDQSCRVYDIWKNQMLLGLVFDEQLTTVTCDLMENNLFVGDIKGVVEKFNLREPPRSIEYHVITALSASNDCITLLTGSKDCMVHMWDIASCQILLTLKHQAPVVSAFFTQDCNNFNDPKFKPRFNISPLNKAPTTEGPVEIEGDLDYTDGSDFLTLSSLVDDNIDTSSIQAKMDKIEIENLKRKLQNCKAELQKEKAKSEEVGKTNKNILKNAVNVLFDNDAPKAKKAKKTQKNK</sequence>
<reference evidence="5 6" key="1">
    <citation type="submission" date="2020-02" db="EMBL/GenBank/DDBJ databases">
        <authorList>
            <person name="Ferguson B K."/>
        </authorList>
    </citation>
    <scope>NUCLEOTIDE SEQUENCE [LARGE SCALE GENOMIC DNA]</scope>
</reference>
<keyword evidence="1 3" id="KW-0853">WD repeat</keyword>
<dbReference type="GO" id="GO:0005656">
    <property type="term" value="C:nuclear pre-replicative complex"/>
    <property type="evidence" value="ECO:0007669"/>
    <property type="project" value="TreeGrafter"/>
</dbReference>
<feature type="repeat" description="WD" evidence="3">
    <location>
        <begin position="265"/>
        <end position="299"/>
    </location>
</feature>
<dbReference type="PROSITE" id="PS50294">
    <property type="entry name" value="WD_REPEATS_REGION"/>
    <property type="match status" value="1"/>
</dbReference>
<keyword evidence="2" id="KW-0677">Repeat</keyword>
<feature type="coiled-coil region" evidence="4">
    <location>
        <begin position="374"/>
        <end position="405"/>
    </location>
</feature>
<evidence type="ECO:0000256" key="4">
    <source>
        <dbReference type="SAM" id="Coils"/>
    </source>
</evidence>
<dbReference type="SUPFAM" id="SSF50978">
    <property type="entry name" value="WD40 repeat-like"/>
    <property type="match status" value="1"/>
</dbReference>
<evidence type="ECO:0000256" key="2">
    <source>
        <dbReference type="ARBA" id="ARBA00022737"/>
    </source>
</evidence>
<dbReference type="Gene3D" id="2.130.10.10">
    <property type="entry name" value="YVTN repeat-like/Quinoprotein amine dehydrogenase"/>
    <property type="match status" value="2"/>
</dbReference>
<dbReference type="AlphaFoldDB" id="A0A6H5INL4"/>
<keyword evidence="4" id="KW-0175">Coiled coil</keyword>
<dbReference type="InterPro" id="IPR001680">
    <property type="entry name" value="WD40_rpt"/>
</dbReference>
<evidence type="ECO:0000313" key="6">
    <source>
        <dbReference type="Proteomes" id="UP000479190"/>
    </source>
</evidence>
<feature type="repeat" description="WD" evidence="3">
    <location>
        <begin position="129"/>
        <end position="160"/>
    </location>
</feature>
<dbReference type="PROSITE" id="PS50082">
    <property type="entry name" value="WD_REPEATS_2"/>
    <property type="match status" value="2"/>
</dbReference>
<dbReference type="SMART" id="SM00320">
    <property type="entry name" value="WD40"/>
    <property type="match status" value="4"/>
</dbReference>
<evidence type="ECO:0000256" key="3">
    <source>
        <dbReference type="PROSITE-ProRule" id="PRU00221"/>
    </source>
</evidence>
<dbReference type="Proteomes" id="UP000479190">
    <property type="component" value="Unassembled WGS sequence"/>
</dbReference>
<name>A0A6H5INL4_9HYME</name>
<dbReference type="Pfam" id="PF00400">
    <property type="entry name" value="WD40"/>
    <property type="match status" value="2"/>
</dbReference>